<dbReference type="AlphaFoldDB" id="D7W9U8"/>
<feature type="compositionally biased region" description="Low complexity" evidence="5">
    <location>
        <begin position="303"/>
        <end position="323"/>
    </location>
</feature>
<dbReference type="eggNOG" id="COG1131">
    <property type="taxonomic scope" value="Bacteria"/>
</dbReference>
<evidence type="ECO:0000256" key="5">
    <source>
        <dbReference type="SAM" id="MobiDB-lite"/>
    </source>
</evidence>
<dbReference type="PANTHER" id="PTHR43335:SF4">
    <property type="entry name" value="ABC TRANSPORTER, ATP-BINDING PROTEIN"/>
    <property type="match status" value="1"/>
</dbReference>
<evidence type="ECO:0000259" key="6">
    <source>
        <dbReference type="PROSITE" id="PS50893"/>
    </source>
</evidence>
<comment type="caution">
    <text evidence="7">The sequence shown here is derived from an EMBL/GenBank/DDBJ whole genome shotgun (WGS) entry which is preliminary data.</text>
</comment>
<dbReference type="STRING" id="585529.HMPREF0291_10823"/>
<dbReference type="RefSeq" id="WP_005288391.1">
    <property type="nucleotide sequence ID" value="NZ_CM000961.1"/>
</dbReference>
<dbReference type="InterPro" id="IPR027417">
    <property type="entry name" value="P-loop_NTPase"/>
</dbReference>
<evidence type="ECO:0000256" key="3">
    <source>
        <dbReference type="ARBA" id="ARBA00022741"/>
    </source>
</evidence>
<reference evidence="7" key="1">
    <citation type="submission" date="2010-06" db="EMBL/GenBank/DDBJ databases">
        <authorList>
            <person name="Muzny D."/>
            <person name="Qin X."/>
            <person name="Buhay C."/>
            <person name="Dugan-Rocha S."/>
            <person name="Ding Y."/>
            <person name="Chen G."/>
            <person name="Hawes A."/>
            <person name="Holder M."/>
            <person name="Jhangiani S."/>
            <person name="Johnson A."/>
            <person name="Khan Z."/>
            <person name="Li Z."/>
            <person name="Liu W."/>
            <person name="Liu X."/>
            <person name="Perez L."/>
            <person name="Shen H."/>
            <person name="Wang Q."/>
            <person name="Watt J."/>
            <person name="Xi L."/>
            <person name="Xin Y."/>
            <person name="Zhou J."/>
            <person name="Deng J."/>
            <person name="Jiang H."/>
            <person name="Liu Y."/>
            <person name="Qu J."/>
            <person name="Song X.-Z."/>
            <person name="Zhang L."/>
            <person name="Villasana D."/>
            <person name="Johnson A."/>
            <person name="Liu J."/>
            <person name="Liyanage D."/>
            <person name="Lorensuhewa L."/>
            <person name="Robinson T."/>
            <person name="Song A."/>
            <person name="Song B.-B."/>
            <person name="Dinh H."/>
            <person name="Thornton R."/>
            <person name="Coyle M."/>
            <person name="Francisco L."/>
            <person name="Jackson L."/>
            <person name="Javaid M."/>
            <person name="Korchina V."/>
            <person name="Kovar C."/>
            <person name="Mata R."/>
            <person name="Mathew T."/>
            <person name="Ngo R."/>
            <person name="Nguyen L."/>
            <person name="Nguyen N."/>
            <person name="Okwuonu G."/>
            <person name="Ongeri F."/>
            <person name="Pham C."/>
            <person name="Simmons D."/>
            <person name="Wilczek-Boney K."/>
            <person name="Hale W."/>
            <person name="Jakkamsetti A."/>
            <person name="Pham P."/>
            <person name="Ruth R."/>
            <person name="San Lucas F."/>
            <person name="Warren J."/>
            <person name="Zhang J."/>
            <person name="Zhao Z."/>
            <person name="Zhou C."/>
            <person name="Zhu D."/>
            <person name="Lee S."/>
            <person name="Bess C."/>
            <person name="Blankenburg K."/>
            <person name="Forbes L."/>
            <person name="Fu Q."/>
            <person name="Gubbala S."/>
            <person name="Hirani K."/>
            <person name="Jayaseelan J.C."/>
            <person name="Lara F."/>
            <person name="Munidasa M."/>
            <person name="Palculict T."/>
            <person name="Patil S."/>
            <person name="Pu L.-L."/>
            <person name="Saada N."/>
            <person name="Tang L."/>
            <person name="Weissenberger G."/>
            <person name="Zhu Y."/>
            <person name="Hemphill L."/>
            <person name="Shang Y."/>
            <person name="Youmans B."/>
            <person name="Ayvaz T."/>
            <person name="Ross M."/>
            <person name="Santibanez J."/>
            <person name="Aqrawi P."/>
            <person name="Gross S."/>
            <person name="Joshi V."/>
            <person name="Fowler G."/>
            <person name="Nazareth L."/>
            <person name="Reid J."/>
            <person name="Worley K."/>
            <person name="Petrosino J."/>
            <person name="Highlander S."/>
            <person name="Gibbs R."/>
        </authorList>
    </citation>
    <scope>NUCLEOTIDE SEQUENCE [LARGE SCALE GENOMIC DNA]</scope>
    <source>
        <strain evidence="7">ATCC 33030</strain>
    </source>
</reference>
<dbReference type="PROSITE" id="PS50893">
    <property type="entry name" value="ABC_TRANSPORTER_2"/>
    <property type="match status" value="1"/>
</dbReference>
<keyword evidence="8" id="KW-1185">Reference proteome</keyword>
<dbReference type="OrthoDB" id="9804819at2"/>
<gene>
    <name evidence="7" type="ORF">HMPREF0291_10823</name>
</gene>
<evidence type="ECO:0000313" key="7">
    <source>
        <dbReference type="EMBL" id="EFK55565.1"/>
    </source>
</evidence>
<proteinExistence type="inferred from homology"/>
<dbReference type="EMBL" id="ACLJ02000001">
    <property type="protein sequence ID" value="EFK55565.1"/>
    <property type="molecule type" value="Genomic_DNA"/>
</dbReference>
<evidence type="ECO:0000256" key="4">
    <source>
        <dbReference type="ARBA" id="ARBA00022840"/>
    </source>
</evidence>
<accession>D7W9U8</accession>
<dbReference type="PANTHER" id="PTHR43335">
    <property type="entry name" value="ABC TRANSPORTER, ATP-BINDING PROTEIN"/>
    <property type="match status" value="1"/>
</dbReference>
<dbReference type="SMART" id="SM00382">
    <property type="entry name" value="AAA"/>
    <property type="match status" value="1"/>
</dbReference>
<feature type="region of interest" description="Disordered" evidence="5">
    <location>
        <begin position="303"/>
        <end position="344"/>
    </location>
</feature>
<dbReference type="Gene3D" id="3.40.50.300">
    <property type="entry name" value="P-loop containing nucleotide triphosphate hydrolases"/>
    <property type="match status" value="1"/>
</dbReference>
<dbReference type="InterPro" id="IPR003439">
    <property type="entry name" value="ABC_transporter-like_ATP-bd"/>
</dbReference>
<keyword evidence="3" id="KW-0547">Nucleotide-binding</keyword>
<feature type="domain" description="ABC transporter" evidence="6">
    <location>
        <begin position="2"/>
        <end position="227"/>
    </location>
</feature>
<sequence length="344" mass="36305">MIEVSHLTKEYGQVRAVDDLTFAVEPGVVTGFLGPNGAGKSTTMRMILGLDEPTSGTALIDGSPYRSLRGPLRKVGALLDAKAIHPNRSARNSLLWQAQASGIPASRVDEVLDLVGLTSVAGKKAGGFSLGMGQRLGIAAAMLGDPEYLILDEPVNGLDPEGIRWVRELLRRFAAEGRTVLVSSHLLAEMAQTADRLVVIGKGRLVASGSVNDFIKENSAVTTVIRSPHLAEFSAALSTEGIQFQQTTDPDGRPVLEIPGRSSEEMGQLAFSVGVMVTELTERRASLEDAYIRRTEGAVEYQAAPGAVAPQGAGAGAGAAPARPSQPAPREPQDRTRRGGTHRA</sequence>
<dbReference type="GO" id="GO:0005524">
    <property type="term" value="F:ATP binding"/>
    <property type="evidence" value="ECO:0007669"/>
    <property type="project" value="UniProtKB-KW"/>
</dbReference>
<dbReference type="InterPro" id="IPR003593">
    <property type="entry name" value="AAA+_ATPase"/>
</dbReference>
<protein>
    <submittedName>
        <fullName evidence="7">ABC transporter, ATP-binding protein</fullName>
    </submittedName>
</protein>
<evidence type="ECO:0000256" key="2">
    <source>
        <dbReference type="ARBA" id="ARBA00022448"/>
    </source>
</evidence>
<comment type="similarity">
    <text evidence="1">Belongs to the ABC transporter superfamily.</text>
</comment>
<dbReference type="HOGENOM" id="CLU_000604_1_2_11"/>
<dbReference type="Proteomes" id="UP000004208">
    <property type="component" value="Unassembled WGS sequence"/>
</dbReference>
<organism evidence="7 8">
    <name type="scientific">Corynebacterium genitalium ATCC 33030</name>
    <dbReference type="NCBI Taxonomy" id="585529"/>
    <lineage>
        <taxon>Bacteria</taxon>
        <taxon>Bacillati</taxon>
        <taxon>Actinomycetota</taxon>
        <taxon>Actinomycetes</taxon>
        <taxon>Mycobacteriales</taxon>
        <taxon>Corynebacteriaceae</taxon>
        <taxon>Corynebacterium</taxon>
    </lineage>
</organism>
<name>D7W9U8_9CORY</name>
<dbReference type="Pfam" id="PF00005">
    <property type="entry name" value="ABC_tran"/>
    <property type="match status" value="1"/>
</dbReference>
<dbReference type="SUPFAM" id="SSF52540">
    <property type="entry name" value="P-loop containing nucleoside triphosphate hydrolases"/>
    <property type="match status" value="1"/>
</dbReference>
<keyword evidence="2" id="KW-0813">Transport</keyword>
<dbReference type="GO" id="GO:0016887">
    <property type="term" value="F:ATP hydrolysis activity"/>
    <property type="evidence" value="ECO:0007669"/>
    <property type="project" value="InterPro"/>
</dbReference>
<dbReference type="CDD" id="cd03268">
    <property type="entry name" value="ABC_BcrA_bacitracin_resist"/>
    <property type="match status" value="1"/>
</dbReference>
<evidence type="ECO:0000256" key="1">
    <source>
        <dbReference type="ARBA" id="ARBA00005417"/>
    </source>
</evidence>
<evidence type="ECO:0000313" key="8">
    <source>
        <dbReference type="Proteomes" id="UP000004208"/>
    </source>
</evidence>
<keyword evidence="4 7" id="KW-0067">ATP-binding</keyword>